<feature type="compositionally biased region" description="Basic and acidic residues" evidence="2">
    <location>
        <begin position="1469"/>
        <end position="1479"/>
    </location>
</feature>
<feature type="region of interest" description="Disordered" evidence="2">
    <location>
        <begin position="123"/>
        <end position="157"/>
    </location>
</feature>
<feature type="compositionally biased region" description="Pro residues" evidence="2">
    <location>
        <begin position="214"/>
        <end position="224"/>
    </location>
</feature>
<feature type="compositionally biased region" description="Basic and acidic residues" evidence="2">
    <location>
        <begin position="413"/>
        <end position="426"/>
    </location>
</feature>
<dbReference type="EMBL" id="WIWV01000005">
    <property type="protein sequence ID" value="KAF7719464.1"/>
    <property type="molecule type" value="Genomic_DNA"/>
</dbReference>
<dbReference type="OrthoDB" id="2149224at2759"/>
<dbReference type="InterPro" id="IPR053005">
    <property type="entry name" value="Nuclear_Pos-Cytoskel_Interact"/>
</dbReference>
<feature type="compositionally biased region" description="Low complexity" evidence="2">
    <location>
        <begin position="1389"/>
        <end position="1409"/>
    </location>
</feature>
<accession>A0A8J8W812</accession>
<evidence type="ECO:0000259" key="3">
    <source>
        <dbReference type="Pfam" id="PF12814"/>
    </source>
</evidence>
<feature type="region of interest" description="Disordered" evidence="2">
    <location>
        <begin position="1196"/>
        <end position="1217"/>
    </location>
</feature>
<feature type="compositionally biased region" description="Acidic residues" evidence="2">
    <location>
        <begin position="234"/>
        <end position="245"/>
    </location>
</feature>
<evidence type="ECO:0000256" key="1">
    <source>
        <dbReference type="SAM" id="Coils"/>
    </source>
</evidence>
<feature type="region of interest" description="Disordered" evidence="2">
    <location>
        <begin position="407"/>
        <end position="462"/>
    </location>
</feature>
<comment type="caution">
    <text evidence="4">The sequence shown here is derived from an EMBL/GenBank/DDBJ whole genome shotgun (WGS) entry which is preliminary data.</text>
</comment>
<dbReference type="GO" id="GO:0015631">
    <property type="term" value="F:tubulin binding"/>
    <property type="evidence" value="ECO:0007669"/>
    <property type="project" value="TreeGrafter"/>
</dbReference>
<feature type="compositionally biased region" description="Low complexity" evidence="2">
    <location>
        <begin position="1266"/>
        <end position="1277"/>
    </location>
</feature>
<evidence type="ECO:0000313" key="4">
    <source>
        <dbReference type="EMBL" id="KAF7719464.1"/>
    </source>
</evidence>
<proteinExistence type="predicted"/>
<feature type="region of interest" description="Disordered" evidence="2">
    <location>
        <begin position="891"/>
        <end position="1093"/>
    </location>
</feature>
<dbReference type="InterPro" id="IPR024774">
    <property type="entry name" value="PH_dom-Mcp5-type"/>
</dbReference>
<keyword evidence="1" id="KW-0175">Coiled coil</keyword>
<feature type="domain" description="Pleckstrin homology" evidence="3">
    <location>
        <begin position="1102"/>
        <end position="1251"/>
    </location>
</feature>
<feature type="region of interest" description="Disordered" evidence="2">
    <location>
        <begin position="200"/>
        <end position="251"/>
    </location>
</feature>
<feature type="compositionally biased region" description="Polar residues" evidence="2">
    <location>
        <begin position="1"/>
        <end position="13"/>
    </location>
</feature>
<name>A0A8J8W812_9EURO</name>
<gene>
    <name evidence="4" type="ORF">PECM_006314</name>
</gene>
<dbReference type="Proteomes" id="UP000631181">
    <property type="component" value="Unassembled WGS sequence"/>
</dbReference>
<feature type="region of interest" description="Disordered" evidence="2">
    <location>
        <begin position="1266"/>
        <end position="1312"/>
    </location>
</feature>
<feature type="compositionally biased region" description="Basic and acidic residues" evidence="2">
    <location>
        <begin position="788"/>
        <end position="805"/>
    </location>
</feature>
<sequence length="1479" mass="162137">MSISAAKVQSNGTDRGPRKFTSSPSDYVLKQEPSGLRPFNSSPHPQTYCSPFRDITRLECCSTSLANRGPLSFVISSRTRSGGSSDKIDPYSLFDFRGSPTHDLRVPQSPLFIHLEERRPCARRTSKVKSGEAARTPRLVVEPRPSSTKNPSNTKLKSFATNNSFAVDSSINDFHLSSTLASTKQPIHLQLLTGDDLIGRSLRNSGRNRRNSSPAPPSSPPGLPTPAFSLDGPSDMDDDLPEDDSLSPFDARRITPTLHASLVSEILNLRREVEHKTKAIDILEQSLDESRTESETLGENLSKATRETRSLKHQIQLLEGGTSSAMSELARERDEAMENMKDVRKKLEQTQKRARNHEQEAERTQMLWDRDRETWENERRNLERKVHVVEGRLKTVLGEFAAVQEVQTNASRTETHEDAAKDKTKNSDTASVTSSSQGRRRTSMTSITTDEGDAVPYTPTRYSVMSKGDSGLNLAQELAFDEDDDNFVPSEDEYVPSSPETLPEERPLSVHSTASHDISFKARKILGLSMQSSASVPTAELRAAESTAVWKPANPPLEYRDMGVQYSLPPSPRSLSTVGENEPIAVEDLLLDSIVDNELEGVKTRDSSTLTITIGMVSSSCQTIGDLPSPPWTPNVPEPLTETGIEAKPQRAQMASTSTQTDTAPQAERTDVSTLALSIEDSPSQMAIPMIAIHPPGSEPPSPRNSVVLPPQTKNASVQASFRFVIDSRSVAIQTEEIRIDQRPVKLPASLLPSAIQDAPVQSSIEEPPFEPYRAPVPPPRSAKREKRSFNTERPAKPPRAHSDDLVQAYPGNNDNGPLSSSQEAAGLRRPFRSSSLFAGFEQLSDEDDHHGPERDAFTDDELLNRPFASYTLHRGKMVDVKSGATIAEHGLPEINEQSSEPESRPSDVGRSSRPVNRSSASAASSIRQPRTRRALPNLQGPFNHQRSRARSPSEPSLENGSSGSSNAPPFPVPIRLSSRNVPTTSSEAPPSPSRSSGRQFSDRGGRSTITRRPTLRRVRSAAAMSNSDLPERAETRSSPARSASSFMLDSPTFDTPPLPMDEITVPRNRPNVRKRSSQQTAPSVTESYERQDSVGAVQPTSVVDAIAQTMVGEWMYKYVRRRKSFGMGDGKDNWEGKNPDEVSANITNSGVRHKRWVWLAPYEGAIMWSSKQPTSGPALLGKSGRKFNIQSVLDVKDDNPMPKGSTNGTSPPPFNRSILVLTPQRALKFTALTVERHYVWLTALSFLSHSSVGLHDLAAFPPAPQEEATAAPSQAALRRNPIRDSIRVAKGKPRPLAKGKRSFPSAPVPELPDVEDLDLAADAPHVPRFSNHSSHHHTRKRSNTGPRTPALQAIRSFSSQGAIPASHSGIMSTHDPHFFPAAPPALPPGIRSGRSSISRTSEGSGRTSHTATSNMFDVGTVRMEAFIDPHLDQINRPRAMPPSRPRHSRKTSSQWSPPGAPSVAESEFSFRSDPFRGF</sequence>
<feature type="compositionally biased region" description="Low complexity" evidence="2">
    <location>
        <begin position="912"/>
        <end position="926"/>
    </location>
</feature>
<feature type="region of interest" description="Disordered" evidence="2">
    <location>
        <begin position="759"/>
        <end position="825"/>
    </location>
</feature>
<dbReference type="PANTHER" id="PTHR28190:SF2">
    <property type="entry name" value="MIGRATION PROTEIN, PUTATIVE (AFU_ORTHOLOGUE AFUA_2G07730)-RELATED"/>
    <property type="match status" value="1"/>
</dbReference>
<feature type="compositionally biased region" description="Polar residues" evidence="2">
    <location>
        <begin position="653"/>
        <end position="664"/>
    </location>
</feature>
<feature type="compositionally biased region" description="Polar residues" evidence="2">
    <location>
        <begin position="427"/>
        <end position="449"/>
    </location>
</feature>
<dbReference type="Pfam" id="PF12814">
    <property type="entry name" value="Mcp5_PH"/>
    <property type="match status" value="1"/>
</dbReference>
<dbReference type="GO" id="GO:0005938">
    <property type="term" value="C:cell cortex"/>
    <property type="evidence" value="ECO:0007669"/>
    <property type="project" value="InterPro"/>
</dbReference>
<feature type="region of interest" description="Disordered" evidence="2">
    <location>
        <begin position="1430"/>
        <end position="1479"/>
    </location>
</feature>
<feature type="region of interest" description="Disordered" evidence="2">
    <location>
        <begin position="649"/>
        <end position="670"/>
    </location>
</feature>
<evidence type="ECO:0000313" key="5">
    <source>
        <dbReference type="Proteomes" id="UP000631181"/>
    </source>
</evidence>
<dbReference type="GO" id="GO:0005543">
    <property type="term" value="F:phospholipid binding"/>
    <property type="evidence" value="ECO:0007669"/>
    <property type="project" value="InterPro"/>
</dbReference>
<feature type="compositionally biased region" description="Basic residues" evidence="2">
    <location>
        <begin position="1334"/>
        <end position="1343"/>
    </location>
</feature>
<feature type="coiled-coil region" evidence="1">
    <location>
        <begin position="266"/>
        <end position="392"/>
    </location>
</feature>
<feature type="region of interest" description="Disordered" evidence="2">
    <location>
        <begin position="1326"/>
        <end position="1349"/>
    </location>
</feature>
<keyword evidence="5" id="KW-1185">Reference proteome</keyword>
<feature type="region of interest" description="Disordered" evidence="2">
    <location>
        <begin position="1"/>
        <end position="46"/>
    </location>
</feature>
<dbReference type="PANTHER" id="PTHR28190">
    <property type="entry name" value="NUCLEAR MIGRATION PROTEIN NUM1"/>
    <property type="match status" value="1"/>
</dbReference>
<feature type="compositionally biased region" description="Polar residues" evidence="2">
    <location>
        <begin position="145"/>
        <end position="157"/>
    </location>
</feature>
<evidence type="ECO:0000256" key="2">
    <source>
        <dbReference type="SAM" id="MobiDB-lite"/>
    </source>
</evidence>
<feature type="compositionally biased region" description="Low complexity" evidence="2">
    <location>
        <begin position="983"/>
        <end position="997"/>
    </location>
</feature>
<dbReference type="GO" id="GO:0000226">
    <property type="term" value="P:microtubule cytoskeleton organization"/>
    <property type="evidence" value="ECO:0007669"/>
    <property type="project" value="TreeGrafter"/>
</dbReference>
<feature type="compositionally biased region" description="Polar residues" evidence="2">
    <location>
        <begin position="1078"/>
        <end position="1087"/>
    </location>
</feature>
<feature type="compositionally biased region" description="Polar residues" evidence="2">
    <location>
        <begin position="1037"/>
        <end position="1048"/>
    </location>
</feature>
<protein>
    <recommendedName>
        <fullName evidence="3">Pleckstrin homology domain-containing protein</fullName>
    </recommendedName>
</protein>
<feature type="region of interest" description="Disordered" evidence="2">
    <location>
        <begin position="1386"/>
        <end position="1413"/>
    </location>
</feature>
<reference evidence="4" key="1">
    <citation type="journal article" date="2020" name="Front. Microbiol.">
        <title>Gene regulatory networks of Penicillium echinulatum 2HH and Penicillium oxalicum 114-2 inferred by a computational biology approach.</title>
        <authorList>
            <person name="Lenz A.R."/>
            <person name="Galan-Vasquez E."/>
            <person name="Balbinot E."/>
            <person name="De Abreu F.P."/>
            <person name="De Oliveira N.S."/>
            <person name="Da Rosa L.O."/>
            <person name="De Avila E Silva S."/>
            <person name="Camassola M."/>
            <person name="Dillon A.J.P."/>
            <person name="Perez-Rueda E."/>
        </authorList>
    </citation>
    <scope>NUCLEOTIDE SEQUENCE</scope>
    <source>
        <strain evidence="4">S1M29</strain>
    </source>
</reference>
<feature type="compositionally biased region" description="Polar residues" evidence="2">
    <location>
        <begin position="954"/>
        <end position="968"/>
    </location>
</feature>
<feature type="compositionally biased region" description="Basic residues" evidence="2">
    <location>
        <begin position="1290"/>
        <end position="1302"/>
    </location>
</feature>
<feature type="region of interest" description="Disordered" evidence="2">
    <location>
        <begin position="489"/>
        <end position="510"/>
    </location>
</feature>
<dbReference type="GO" id="GO:0032065">
    <property type="term" value="P:maintenance of protein location in cell cortex"/>
    <property type="evidence" value="ECO:0007669"/>
    <property type="project" value="InterPro"/>
</dbReference>
<organism evidence="4 5">
    <name type="scientific">Penicillium ucsense</name>
    <dbReference type="NCBI Taxonomy" id="2839758"/>
    <lineage>
        <taxon>Eukaryota</taxon>
        <taxon>Fungi</taxon>
        <taxon>Dikarya</taxon>
        <taxon>Ascomycota</taxon>
        <taxon>Pezizomycotina</taxon>
        <taxon>Eurotiomycetes</taxon>
        <taxon>Eurotiomycetidae</taxon>
        <taxon>Eurotiales</taxon>
        <taxon>Aspergillaceae</taxon>
        <taxon>Penicillium</taxon>
    </lineage>
</organism>
<dbReference type="GO" id="GO:0005739">
    <property type="term" value="C:mitochondrion"/>
    <property type="evidence" value="ECO:0007669"/>
    <property type="project" value="TreeGrafter"/>
</dbReference>
<feature type="compositionally biased region" description="Polar residues" evidence="2">
    <location>
        <begin position="811"/>
        <end position="824"/>
    </location>
</feature>